<dbReference type="Gene3D" id="3.40.50.1110">
    <property type="entry name" value="SGNH hydrolase"/>
    <property type="match status" value="1"/>
</dbReference>
<comment type="caution">
    <text evidence="2">The sequence shown here is derived from an EMBL/GenBank/DDBJ whole genome shotgun (WGS) entry which is preliminary data.</text>
</comment>
<proteinExistence type="predicted"/>
<gene>
    <name evidence="2" type="ORF">SEV965_LOCUS38371</name>
</gene>
<accession>A0A815WRF1</accession>
<dbReference type="InterPro" id="IPR036514">
    <property type="entry name" value="SGNH_hydro_sf"/>
</dbReference>
<name>A0A815WRF1_9BILA</name>
<dbReference type="EMBL" id="CAJNOU010009266">
    <property type="protein sequence ID" value="CAF1545189.1"/>
    <property type="molecule type" value="Genomic_DNA"/>
</dbReference>
<reference evidence="2" key="1">
    <citation type="submission" date="2021-02" db="EMBL/GenBank/DDBJ databases">
        <authorList>
            <person name="Nowell W R."/>
        </authorList>
    </citation>
    <scope>NUCLEOTIDE SEQUENCE</scope>
</reference>
<dbReference type="AlphaFoldDB" id="A0A815WRF1"/>
<dbReference type="SUPFAM" id="SSF52266">
    <property type="entry name" value="SGNH hydrolase"/>
    <property type="match status" value="1"/>
</dbReference>
<organism evidence="2 3">
    <name type="scientific">Rotaria sordida</name>
    <dbReference type="NCBI Taxonomy" id="392033"/>
    <lineage>
        <taxon>Eukaryota</taxon>
        <taxon>Metazoa</taxon>
        <taxon>Spiralia</taxon>
        <taxon>Gnathifera</taxon>
        <taxon>Rotifera</taxon>
        <taxon>Eurotatoria</taxon>
        <taxon>Bdelloidea</taxon>
        <taxon>Philodinida</taxon>
        <taxon>Philodinidae</taxon>
        <taxon>Rotaria</taxon>
    </lineage>
</organism>
<evidence type="ECO:0000313" key="3">
    <source>
        <dbReference type="Proteomes" id="UP000663889"/>
    </source>
</evidence>
<protein>
    <submittedName>
        <fullName evidence="2">Uncharacterized protein</fullName>
    </submittedName>
</protein>
<evidence type="ECO:0000313" key="2">
    <source>
        <dbReference type="EMBL" id="CAF1545189.1"/>
    </source>
</evidence>
<dbReference type="Proteomes" id="UP000663889">
    <property type="component" value="Unassembled WGS sequence"/>
</dbReference>
<feature type="compositionally biased region" description="Low complexity" evidence="1">
    <location>
        <begin position="145"/>
        <end position="155"/>
    </location>
</feature>
<sequence length="167" mass="19404">MTTTDVTSEELRTIFKGKKVPIIGGSIFRGIYKDLACLLNGNDRLLTIKELRFNRYKKCINKLFGETIDTFKIERSNKIVKRYNCVWLDLYDKLGNNPNCRQVDDIHFTSNGHRLITYYLMKTISNLLQQEIITNSIDLLPCNNNLSNDENNPSNDVRESPRQNQVK</sequence>
<feature type="region of interest" description="Disordered" evidence="1">
    <location>
        <begin position="145"/>
        <end position="167"/>
    </location>
</feature>
<evidence type="ECO:0000256" key="1">
    <source>
        <dbReference type="SAM" id="MobiDB-lite"/>
    </source>
</evidence>